<keyword evidence="10" id="KW-0479">Metal-binding</keyword>
<dbReference type="EMBL" id="JAGVWE010000005">
    <property type="protein sequence ID" value="MBS3063454.1"/>
    <property type="molecule type" value="Genomic_DNA"/>
</dbReference>
<dbReference type="GO" id="GO:0046872">
    <property type="term" value="F:metal ion binding"/>
    <property type="evidence" value="ECO:0007669"/>
    <property type="project" value="UniProtKB-KW"/>
</dbReference>
<dbReference type="Proteomes" id="UP000678237">
    <property type="component" value="Unassembled WGS sequence"/>
</dbReference>
<feature type="domain" description="Mur ligase central" evidence="20">
    <location>
        <begin position="44"/>
        <end position="260"/>
    </location>
</feature>
<keyword evidence="14" id="KW-0289">Folate biosynthesis</keyword>
<protein>
    <recommendedName>
        <fullName evidence="18">Probable bifunctional folylpolyglutamate synthase/dihydropteroate synthase</fullName>
        <ecNumber evidence="7">2.5.1.15</ecNumber>
        <ecNumber evidence="8">6.3.2.17</ecNumber>
    </recommendedName>
</protein>
<evidence type="ECO:0000256" key="7">
    <source>
        <dbReference type="ARBA" id="ARBA00012458"/>
    </source>
</evidence>
<dbReference type="GO" id="GO:0004326">
    <property type="term" value="F:tetrahydrofolylpolyglutamate synthase activity"/>
    <property type="evidence" value="ECO:0007669"/>
    <property type="project" value="UniProtKB-EC"/>
</dbReference>
<comment type="cofactor">
    <cofactor evidence="2">
        <name>Mg(2+)</name>
        <dbReference type="ChEBI" id="CHEBI:18420"/>
    </cofactor>
</comment>
<accession>A0A8T4L9S5</accession>
<dbReference type="PANTHER" id="PTHR11136">
    <property type="entry name" value="FOLYLPOLYGLUTAMATE SYNTHASE-RELATED"/>
    <property type="match status" value="1"/>
</dbReference>
<organism evidence="21 22">
    <name type="scientific">Candidatus Iainarchaeum sp</name>
    <dbReference type="NCBI Taxonomy" id="3101447"/>
    <lineage>
        <taxon>Archaea</taxon>
        <taxon>Candidatus Iainarchaeota</taxon>
        <taxon>Candidatus Iainarchaeia</taxon>
        <taxon>Candidatus Iainarchaeales</taxon>
        <taxon>Candidatus Iainarchaeaceae</taxon>
        <taxon>Candidatus Iainarchaeum</taxon>
    </lineage>
</organism>
<dbReference type="Gene3D" id="3.90.190.20">
    <property type="entry name" value="Mur ligase, C-terminal domain"/>
    <property type="match status" value="1"/>
</dbReference>
<evidence type="ECO:0000256" key="2">
    <source>
        <dbReference type="ARBA" id="ARBA00001946"/>
    </source>
</evidence>
<evidence type="ECO:0000256" key="5">
    <source>
        <dbReference type="ARBA" id="ARBA00008276"/>
    </source>
</evidence>
<dbReference type="AlphaFoldDB" id="A0A8T4L9S5"/>
<dbReference type="GO" id="GO:0004156">
    <property type="term" value="F:dihydropteroate synthase activity"/>
    <property type="evidence" value="ECO:0007669"/>
    <property type="project" value="UniProtKB-EC"/>
</dbReference>
<dbReference type="GO" id="GO:0005737">
    <property type="term" value="C:cytoplasm"/>
    <property type="evidence" value="ECO:0007669"/>
    <property type="project" value="TreeGrafter"/>
</dbReference>
<evidence type="ECO:0000313" key="21">
    <source>
        <dbReference type="EMBL" id="MBS3063454.1"/>
    </source>
</evidence>
<comment type="function">
    <text evidence="16">Can complement an H.volcanii mutant strain that is thymidine auxotroph because it lacks the two dihydrofolate reductase genes encoded by hdrA and hdrB.</text>
</comment>
<comment type="pathway">
    <text evidence="4">Cofactor biosynthesis; tetrahydrofolylpolyglutamate biosynthesis.</text>
</comment>
<dbReference type="EC" id="2.5.1.15" evidence="7"/>
<evidence type="ECO:0000256" key="11">
    <source>
        <dbReference type="ARBA" id="ARBA00022741"/>
    </source>
</evidence>
<evidence type="ECO:0000256" key="14">
    <source>
        <dbReference type="ARBA" id="ARBA00022909"/>
    </source>
</evidence>
<dbReference type="InterPro" id="IPR036615">
    <property type="entry name" value="Mur_ligase_C_dom_sf"/>
</dbReference>
<dbReference type="PIRSF" id="PIRSF001563">
    <property type="entry name" value="Folylpolyglu_synth"/>
    <property type="match status" value="1"/>
</dbReference>
<keyword evidence="12" id="KW-0067">ATP-binding</keyword>
<dbReference type="GO" id="GO:0008841">
    <property type="term" value="F:dihydrofolate synthase activity"/>
    <property type="evidence" value="ECO:0007669"/>
    <property type="project" value="TreeGrafter"/>
</dbReference>
<gene>
    <name evidence="21" type="ORF">J4203_06305</name>
</gene>
<dbReference type="FunFam" id="3.40.1190.10:FF:000011">
    <property type="entry name" value="Folylpolyglutamate synthase/dihydrofolate synthase"/>
    <property type="match status" value="1"/>
</dbReference>
<reference evidence="21" key="2">
    <citation type="submission" date="2021-05" db="EMBL/GenBank/DDBJ databases">
        <title>Protein family content uncovers lineage relationships and bacterial pathway maintenance mechanisms in DPANN archaea.</title>
        <authorList>
            <person name="Castelle C.J."/>
            <person name="Meheust R."/>
            <person name="Jaffe A.L."/>
            <person name="Seitz K."/>
            <person name="Gong X."/>
            <person name="Baker B.J."/>
            <person name="Banfield J.F."/>
        </authorList>
    </citation>
    <scope>NUCLEOTIDE SEQUENCE</scope>
    <source>
        <strain evidence="21">RIFCSPLOWO2_01_FULL_58_19</strain>
    </source>
</reference>
<evidence type="ECO:0000256" key="18">
    <source>
        <dbReference type="ARBA" id="ARBA00068433"/>
    </source>
</evidence>
<evidence type="ECO:0000256" key="4">
    <source>
        <dbReference type="ARBA" id="ARBA00005150"/>
    </source>
</evidence>
<dbReference type="SUPFAM" id="SSF53244">
    <property type="entry name" value="MurD-like peptide ligases, peptide-binding domain"/>
    <property type="match status" value="1"/>
</dbReference>
<keyword evidence="13" id="KW-0460">Magnesium</keyword>
<dbReference type="EC" id="6.3.2.17" evidence="8"/>
<evidence type="ECO:0000259" key="19">
    <source>
        <dbReference type="Pfam" id="PF02875"/>
    </source>
</evidence>
<dbReference type="PANTHER" id="PTHR11136:SF0">
    <property type="entry name" value="DIHYDROFOLATE SYNTHETASE-RELATED"/>
    <property type="match status" value="1"/>
</dbReference>
<dbReference type="SUPFAM" id="SSF53623">
    <property type="entry name" value="MurD-like peptide ligases, catalytic domain"/>
    <property type="match status" value="1"/>
</dbReference>
<dbReference type="NCBIfam" id="TIGR01499">
    <property type="entry name" value="folC"/>
    <property type="match status" value="1"/>
</dbReference>
<comment type="catalytic activity">
    <reaction evidence="15">
        <text>(6S)-5,6,7,8-tetrahydrofolyl-(gamma-L-Glu)(n) + L-glutamate + ATP = (6S)-5,6,7,8-tetrahydrofolyl-(gamma-L-Glu)(n+1) + ADP + phosphate + H(+)</text>
        <dbReference type="Rhea" id="RHEA:10580"/>
        <dbReference type="Rhea" id="RHEA-COMP:14738"/>
        <dbReference type="Rhea" id="RHEA-COMP:14740"/>
        <dbReference type="ChEBI" id="CHEBI:15378"/>
        <dbReference type="ChEBI" id="CHEBI:29985"/>
        <dbReference type="ChEBI" id="CHEBI:30616"/>
        <dbReference type="ChEBI" id="CHEBI:43474"/>
        <dbReference type="ChEBI" id="CHEBI:141005"/>
        <dbReference type="ChEBI" id="CHEBI:456216"/>
        <dbReference type="EC" id="6.3.2.17"/>
    </reaction>
</comment>
<dbReference type="InterPro" id="IPR001645">
    <property type="entry name" value="Folylpolyglutamate_synth"/>
</dbReference>
<comment type="similarity">
    <text evidence="17">In the N-terminal section; belongs to the folylpolyglutamate synthase family.</text>
</comment>
<evidence type="ECO:0000256" key="8">
    <source>
        <dbReference type="ARBA" id="ARBA00013025"/>
    </source>
</evidence>
<dbReference type="GO" id="GO:0005524">
    <property type="term" value="F:ATP binding"/>
    <property type="evidence" value="ECO:0007669"/>
    <property type="project" value="UniProtKB-KW"/>
</dbReference>
<keyword evidence="9" id="KW-0436">Ligase</keyword>
<evidence type="ECO:0000256" key="9">
    <source>
        <dbReference type="ARBA" id="ARBA00022598"/>
    </source>
</evidence>
<evidence type="ECO:0000256" key="1">
    <source>
        <dbReference type="ARBA" id="ARBA00000012"/>
    </source>
</evidence>
<evidence type="ECO:0000256" key="15">
    <source>
        <dbReference type="ARBA" id="ARBA00047493"/>
    </source>
</evidence>
<dbReference type="InterPro" id="IPR013221">
    <property type="entry name" value="Mur_ligase_cen"/>
</dbReference>
<comment type="pathway">
    <text evidence="3">Cofactor biosynthesis; tetrahydrofolate biosynthesis; 7,8-dihydrofolate from 2-amino-4-hydroxy-6-hydroxymethyl-7,8-dihydropteridine diphosphate and 4-aminobenzoate: step 1/2.</text>
</comment>
<evidence type="ECO:0000256" key="16">
    <source>
        <dbReference type="ARBA" id="ARBA00057011"/>
    </source>
</evidence>
<evidence type="ECO:0000256" key="17">
    <source>
        <dbReference type="ARBA" id="ARBA00060901"/>
    </source>
</evidence>
<dbReference type="Pfam" id="PF02875">
    <property type="entry name" value="Mur_ligase_C"/>
    <property type="match status" value="1"/>
</dbReference>
<sequence length="424" mass="47623">MNYREAVAWLDSFDEFSMKLGLERVERFLRMAKLDFADLKVIHVAGSNGKGSVASMLARILRVEGYKVGLYTSPHLLDYPERIAVNCRPCTKKAFASLMSWARKIVDLMEERPMHFEVLTCAALKHFLDEKVDFLVCEVGLGGRLDATNVLNGLVNVITNISLEHTQILGDTLRQIASEKAGIIKFNSLAVTNAEGEALATIQRMARAKNAAVIRPRYELAESTDRGSTFDLLYPCKLSGLRVSLLGFHQVENAALAASAAYLLRKRGFPVSDRAIRLGLEKTFWPCRLQVISRRRRPLTLIDAGHNPDCLKRLSQSLKLFSFKQLFVVFGCYRDKDFREMLDYLSPKADTLILAKPKSWRAAETAELRPFSRARQTLQEATVSAAIEQAEKLAGRDDLLLVCGSLSVAREAMKHWKLKIRAVC</sequence>
<evidence type="ECO:0000256" key="10">
    <source>
        <dbReference type="ARBA" id="ARBA00022723"/>
    </source>
</evidence>
<reference evidence="21" key="1">
    <citation type="submission" date="2021-03" db="EMBL/GenBank/DDBJ databases">
        <authorList>
            <person name="Jaffe A."/>
        </authorList>
    </citation>
    <scope>NUCLEOTIDE SEQUENCE</scope>
    <source>
        <strain evidence="21">RIFCSPLOWO2_01_FULL_58_19</strain>
    </source>
</reference>
<name>A0A8T4L9S5_9ARCH</name>
<evidence type="ECO:0000256" key="3">
    <source>
        <dbReference type="ARBA" id="ARBA00004763"/>
    </source>
</evidence>
<dbReference type="Pfam" id="PF08245">
    <property type="entry name" value="Mur_ligase_M"/>
    <property type="match status" value="1"/>
</dbReference>
<evidence type="ECO:0000256" key="6">
    <source>
        <dbReference type="ARBA" id="ARBA00009951"/>
    </source>
</evidence>
<comment type="caution">
    <text evidence="21">The sequence shown here is derived from an EMBL/GenBank/DDBJ whole genome shotgun (WGS) entry which is preliminary data.</text>
</comment>
<evidence type="ECO:0000313" key="22">
    <source>
        <dbReference type="Proteomes" id="UP000678237"/>
    </source>
</evidence>
<evidence type="ECO:0000256" key="13">
    <source>
        <dbReference type="ARBA" id="ARBA00022842"/>
    </source>
</evidence>
<keyword evidence="11" id="KW-0547">Nucleotide-binding</keyword>
<feature type="domain" description="Mur ligase C-terminal" evidence="19">
    <location>
        <begin position="288"/>
        <end position="405"/>
    </location>
</feature>
<dbReference type="Gene3D" id="3.40.1190.10">
    <property type="entry name" value="Mur-like, catalytic domain"/>
    <property type="match status" value="1"/>
</dbReference>
<dbReference type="GO" id="GO:0046656">
    <property type="term" value="P:folic acid biosynthetic process"/>
    <property type="evidence" value="ECO:0007669"/>
    <property type="project" value="UniProtKB-KW"/>
</dbReference>
<dbReference type="InterPro" id="IPR004101">
    <property type="entry name" value="Mur_ligase_C"/>
</dbReference>
<comment type="similarity">
    <text evidence="5">Belongs to the folylpolyglutamate synthase family.</text>
</comment>
<dbReference type="InterPro" id="IPR036565">
    <property type="entry name" value="Mur-like_cat_sf"/>
</dbReference>
<evidence type="ECO:0000259" key="20">
    <source>
        <dbReference type="Pfam" id="PF08245"/>
    </source>
</evidence>
<evidence type="ECO:0000256" key="12">
    <source>
        <dbReference type="ARBA" id="ARBA00022840"/>
    </source>
</evidence>
<comment type="similarity">
    <text evidence="6">In the C-terminal section; belongs to the DHPS family.</text>
</comment>
<proteinExistence type="inferred from homology"/>
<comment type="catalytic activity">
    <reaction evidence="1">
        <text>(7,8-dihydropterin-6-yl)methyl diphosphate + 4-aminobenzoate = 7,8-dihydropteroate + diphosphate</text>
        <dbReference type="Rhea" id="RHEA:19949"/>
        <dbReference type="ChEBI" id="CHEBI:17836"/>
        <dbReference type="ChEBI" id="CHEBI:17839"/>
        <dbReference type="ChEBI" id="CHEBI:33019"/>
        <dbReference type="ChEBI" id="CHEBI:72950"/>
        <dbReference type="EC" id="2.5.1.15"/>
    </reaction>
</comment>